<keyword evidence="4" id="KW-0119">Carbohydrate metabolism</keyword>
<feature type="domain" description="CBM2" evidence="7">
    <location>
        <begin position="51"/>
        <end position="147"/>
    </location>
</feature>
<accession>A0ABY5K611</accession>
<dbReference type="Gene3D" id="2.60.40.290">
    <property type="match status" value="1"/>
</dbReference>
<dbReference type="RefSeq" id="WP_227564697.1">
    <property type="nucleotide sequence ID" value="NZ_CP101989.1"/>
</dbReference>
<evidence type="ECO:0000256" key="3">
    <source>
        <dbReference type="ARBA" id="ARBA00023295"/>
    </source>
</evidence>
<dbReference type="Proteomes" id="UP001317322">
    <property type="component" value="Chromosome"/>
</dbReference>
<protein>
    <submittedName>
        <fullName evidence="8">Cellulose-binding domain-containing protein</fullName>
    </submittedName>
</protein>
<feature type="compositionally biased region" description="Low complexity" evidence="5">
    <location>
        <begin position="32"/>
        <end position="50"/>
    </location>
</feature>
<keyword evidence="2" id="KW-0136">Cellulose degradation</keyword>
<sequence>MPHVTARARGARLSLVTLALALAVAVGVPTSASSVAPTAPAPSPATSTLPTPRPAGACQATYRTIASWPGGYVAEVTVFSSNAISAWSVTWSTGGGAVQQVWGGTLTSPFAVVQNAAWNGDVPAGGTATFGVYGTGPTVTPFVTCTA</sequence>
<evidence type="ECO:0000313" key="8">
    <source>
        <dbReference type="EMBL" id="UUI65415.1"/>
    </source>
</evidence>
<gene>
    <name evidence="8" type="ORF">NP075_01340</name>
</gene>
<dbReference type="Pfam" id="PF00553">
    <property type="entry name" value="CBM_2"/>
    <property type="match status" value="1"/>
</dbReference>
<evidence type="ECO:0000256" key="2">
    <source>
        <dbReference type="ARBA" id="ARBA00023001"/>
    </source>
</evidence>
<feature type="chain" id="PRO_5047351169" evidence="6">
    <location>
        <begin position="33"/>
        <end position="147"/>
    </location>
</feature>
<keyword evidence="6" id="KW-0732">Signal</keyword>
<dbReference type="EMBL" id="CP101989">
    <property type="protein sequence ID" value="UUI65415.1"/>
    <property type="molecule type" value="Genomic_DNA"/>
</dbReference>
<dbReference type="InterPro" id="IPR012291">
    <property type="entry name" value="CBM2_carb-bd_dom_sf"/>
</dbReference>
<evidence type="ECO:0000256" key="6">
    <source>
        <dbReference type="SAM" id="SignalP"/>
    </source>
</evidence>
<dbReference type="PROSITE" id="PS00561">
    <property type="entry name" value="CBM2_A"/>
    <property type="match status" value="1"/>
</dbReference>
<reference evidence="8 9" key="1">
    <citation type="submission" date="2022-07" db="EMBL/GenBank/DDBJ databases">
        <title>Novel species in genus cellulomonas.</title>
        <authorList>
            <person name="Ye L."/>
        </authorList>
    </citation>
    <scope>NUCLEOTIDE SEQUENCE [LARGE SCALE GENOMIC DNA]</scope>
    <source>
        <strain evidence="9">zg-Y908</strain>
    </source>
</reference>
<dbReference type="PROSITE" id="PS51173">
    <property type="entry name" value="CBM2"/>
    <property type="match status" value="1"/>
</dbReference>
<dbReference type="SMART" id="SM00637">
    <property type="entry name" value="CBD_II"/>
    <property type="match status" value="1"/>
</dbReference>
<dbReference type="InterPro" id="IPR008965">
    <property type="entry name" value="CBM2/CBM3_carb-bd_dom_sf"/>
</dbReference>
<feature type="signal peptide" evidence="6">
    <location>
        <begin position="1"/>
        <end position="32"/>
    </location>
</feature>
<dbReference type="SUPFAM" id="SSF49384">
    <property type="entry name" value="Carbohydrate-binding domain"/>
    <property type="match status" value="1"/>
</dbReference>
<keyword evidence="4" id="KW-0624">Polysaccharide degradation</keyword>
<evidence type="ECO:0000259" key="7">
    <source>
        <dbReference type="PROSITE" id="PS51173"/>
    </source>
</evidence>
<evidence type="ECO:0000256" key="5">
    <source>
        <dbReference type="SAM" id="MobiDB-lite"/>
    </source>
</evidence>
<keyword evidence="3" id="KW-0326">Glycosidase</keyword>
<organism evidence="8 9">
    <name type="scientific">Cellulomonas wangsupingiae</name>
    <dbReference type="NCBI Taxonomy" id="2968085"/>
    <lineage>
        <taxon>Bacteria</taxon>
        <taxon>Bacillati</taxon>
        <taxon>Actinomycetota</taxon>
        <taxon>Actinomycetes</taxon>
        <taxon>Micrococcales</taxon>
        <taxon>Cellulomonadaceae</taxon>
        <taxon>Cellulomonas</taxon>
    </lineage>
</organism>
<feature type="region of interest" description="Disordered" evidence="5">
    <location>
        <begin position="32"/>
        <end position="52"/>
    </location>
</feature>
<keyword evidence="1" id="KW-0378">Hydrolase</keyword>
<evidence type="ECO:0000256" key="1">
    <source>
        <dbReference type="ARBA" id="ARBA00022801"/>
    </source>
</evidence>
<keyword evidence="9" id="KW-1185">Reference proteome</keyword>
<evidence type="ECO:0000313" key="9">
    <source>
        <dbReference type="Proteomes" id="UP001317322"/>
    </source>
</evidence>
<evidence type="ECO:0000256" key="4">
    <source>
        <dbReference type="ARBA" id="ARBA00023326"/>
    </source>
</evidence>
<name>A0ABY5K611_9CELL</name>
<proteinExistence type="predicted"/>
<dbReference type="InterPro" id="IPR001919">
    <property type="entry name" value="CBD2"/>
</dbReference>
<dbReference type="InterPro" id="IPR018366">
    <property type="entry name" value="CBM2_CS"/>
</dbReference>